<feature type="compositionally biased region" description="Low complexity" evidence="5">
    <location>
        <begin position="254"/>
        <end position="265"/>
    </location>
</feature>
<sequence length="448" mass="47443">MSKEAESNKAKKQLVILGGSFAGVSAAHYLLRHAIPQLPDPSSYQIVLVSSSSEGFCRPASPRAALSDDFLPQDKLFVNIPAQFARYPKGSFRFVHGTAVDLDISSRSVTVRPAGASDNDGATPLELSFYALVIATGAEAASPLLGLTKSNDADALRANWAAFRKVLPSAKEIVIAGGGPAGVELAGELGEYLNGRRGFFSCGQSDPKVSITLVSATSRILPALRPSIGQQAEKYLGDLGVRVVKNTRAVPKTQQGQGQSSASSGVHEEVTSKTTVVLTPDADKPGSGTRSEVIEADLFIPCVGTTPNTWFVRDKSLLASDGRVETNPETLRVDKAGPGARIYALGDASTFVAQPSIYHLQMAVPFLCANIKRDLLLAAGAQPAPAADRLFKADAREAGLVPIGRSKGVGAVMGYKLPSFLVWLFKGRDYFVSMLAPVWTGEKWAKEA</sequence>
<dbReference type="Gene3D" id="3.50.50.100">
    <property type="match status" value="1"/>
</dbReference>
<name>A0ABR3V6G9_9PEZI</name>
<evidence type="ECO:0000256" key="5">
    <source>
        <dbReference type="SAM" id="MobiDB-lite"/>
    </source>
</evidence>
<dbReference type="InterPro" id="IPR023753">
    <property type="entry name" value="FAD/NAD-binding_dom"/>
</dbReference>
<evidence type="ECO:0000313" key="8">
    <source>
        <dbReference type="Proteomes" id="UP001586593"/>
    </source>
</evidence>
<dbReference type="PANTHER" id="PTHR43735:SF3">
    <property type="entry name" value="FERROPTOSIS SUPPRESSOR PROTEIN 1"/>
    <property type="match status" value="1"/>
</dbReference>
<keyword evidence="4" id="KW-0560">Oxidoreductase</keyword>
<feature type="domain" description="FAD/NAD(P)-binding" evidence="6">
    <location>
        <begin position="13"/>
        <end position="363"/>
    </location>
</feature>
<evidence type="ECO:0000259" key="6">
    <source>
        <dbReference type="Pfam" id="PF07992"/>
    </source>
</evidence>
<dbReference type="SUPFAM" id="SSF51905">
    <property type="entry name" value="FAD/NAD(P)-binding domain"/>
    <property type="match status" value="1"/>
</dbReference>
<evidence type="ECO:0000256" key="1">
    <source>
        <dbReference type="ARBA" id="ARBA00006442"/>
    </source>
</evidence>
<dbReference type="InterPro" id="IPR036188">
    <property type="entry name" value="FAD/NAD-bd_sf"/>
</dbReference>
<feature type="region of interest" description="Disordered" evidence="5">
    <location>
        <begin position="251"/>
        <end position="273"/>
    </location>
</feature>
<dbReference type="Proteomes" id="UP001586593">
    <property type="component" value="Unassembled WGS sequence"/>
</dbReference>
<dbReference type="EMBL" id="JAZHXJ010002661">
    <property type="protein sequence ID" value="KAL1837359.1"/>
    <property type="molecule type" value="Genomic_DNA"/>
</dbReference>
<dbReference type="Pfam" id="PF07992">
    <property type="entry name" value="Pyr_redox_2"/>
    <property type="match status" value="1"/>
</dbReference>
<dbReference type="PRINTS" id="PR00368">
    <property type="entry name" value="FADPNR"/>
</dbReference>
<organism evidence="7 8">
    <name type="scientific">Phialemonium thermophilum</name>
    <dbReference type="NCBI Taxonomy" id="223376"/>
    <lineage>
        <taxon>Eukaryota</taxon>
        <taxon>Fungi</taxon>
        <taxon>Dikarya</taxon>
        <taxon>Ascomycota</taxon>
        <taxon>Pezizomycotina</taxon>
        <taxon>Sordariomycetes</taxon>
        <taxon>Sordariomycetidae</taxon>
        <taxon>Cephalothecales</taxon>
        <taxon>Cephalothecaceae</taxon>
        <taxon>Phialemonium</taxon>
    </lineage>
</organism>
<reference evidence="7 8" key="1">
    <citation type="journal article" date="2024" name="Commun. Biol.">
        <title>Comparative genomic analysis of thermophilic fungi reveals convergent evolutionary adaptations and gene losses.</title>
        <authorList>
            <person name="Steindorff A.S."/>
            <person name="Aguilar-Pontes M.V."/>
            <person name="Robinson A.J."/>
            <person name="Andreopoulos B."/>
            <person name="LaButti K."/>
            <person name="Kuo A."/>
            <person name="Mondo S."/>
            <person name="Riley R."/>
            <person name="Otillar R."/>
            <person name="Haridas S."/>
            <person name="Lipzen A."/>
            <person name="Grimwood J."/>
            <person name="Schmutz J."/>
            <person name="Clum A."/>
            <person name="Reid I.D."/>
            <person name="Moisan M.C."/>
            <person name="Butler G."/>
            <person name="Nguyen T.T.M."/>
            <person name="Dewar K."/>
            <person name="Conant G."/>
            <person name="Drula E."/>
            <person name="Henrissat B."/>
            <person name="Hansel C."/>
            <person name="Singer S."/>
            <person name="Hutchinson M.I."/>
            <person name="de Vries R.P."/>
            <person name="Natvig D.O."/>
            <person name="Powell A.J."/>
            <person name="Tsang A."/>
            <person name="Grigoriev I.V."/>
        </authorList>
    </citation>
    <scope>NUCLEOTIDE SEQUENCE [LARGE SCALE GENOMIC DNA]</scope>
    <source>
        <strain evidence="7 8">ATCC 24622</strain>
    </source>
</reference>
<evidence type="ECO:0000256" key="4">
    <source>
        <dbReference type="ARBA" id="ARBA00023002"/>
    </source>
</evidence>
<comment type="similarity">
    <text evidence="1">Belongs to the FAD-dependent oxidoreductase family.</text>
</comment>
<protein>
    <recommendedName>
        <fullName evidence="6">FAD/NAD(P)-binding domain-containing protein</fullName>
    </recommendedName>
</protein>
<dbReference type="PRINTS" id="PR00469">
    <property type="entry name" value="PNDRDTASEII"/>
</dbReference>
<accession>A0ABR3V6G9</accession>
<gene>
    <name evidence="7" type="ORF">VTK73DRAFT_4721</name>
</gene>
<dbReference type="PANTHER" id="PTHR43735">
    <property type="entry name" value="APOPTOSIS-INDUCING FACTOR 1"/>
    <property type="match status" value="1"/>
</dbReference>
<keyword evidence="8" id="KW-1185">Reference proteome</keyword>
<keyword evidence="3" id="KW-0274">FAD</keyword>
<proteinExistence type="inferred from homology"/>
<evidence type="ECO:0000313" key="7">
    <source>
        <dbReference type="EMBL" id="KAL1837359.1"/>
    </source>
</evidence>
<evidence type="ECO:0000256" key="2">
    <source>
        <dbReference type="ARBA" id="ARBA00022630"/>
    </source>
</evidence>
<evidence type="ECO:0000256" key="3">
    <source>
        <dbReference type="ARBA" id="ARBA00022827"/>
    </source>
</evidence>
<keyword evidence="2" id="KW-0285">Flavoprotein</keyword>
<comment type="caution">
    <text evidence="7">The sequence shown here is derived from an EMBL/GenBank/DDBJ whole genome shotgun (WGS) entry which is preliminary data.</text>
</comment>